<keyword evidence="2" id="KW-1185">Reference proteome</keyword>
<evidence type="ECO:0000313" key="1">
    <source>
        <dbReference type="EMBL" id="KAJ6639441.1"/>
    </source>
</evidence>
<comment type="caution">
    <text evidence="1">The sequence shown here is derived from an EMBL/GenBank/DDBJ whole genome shotgun (WGS) entry which is preliminary data.</text>
</comment>
<proteinExistence type="predicted"/>
<name>A0A9Q0MWS1_9DIPT</name>
<protein>
    <submittedName>
        <fullName evidence="1">Uncharacterized protein</fullName>
    </submittedName>
</protein>
<evidence type="ECO:0000313" key="2">
    <source>
        <dbReference type="Proteomes" id="UP001151699"/>
    </source>
</evidence>
<reference evidence="1" key="1">
    <citation type="submission" date="2022-07" db="EMBL/GenBank/DDBJ databases">
        <authorList>
            <person name="Trinca V."/>
            <person name="Uliana J.V.C."/>
            <person name="Torres T.T."/>
            <person name="Ward R.J."/>
            <person name="Monesi N."/>
        </authorList>
    </citation>
    <scope>NUCLEOTIDE SEQUENCE</scope>
    <source>
        <strain evidence="1">HSMRA1968</strain>
        <tissue evidence="1">Whole embryos</tissue>
    </source>
</reference>
<organism evidence="1 2">
    <name type="scientific">Pseudolycoriella hygida</name>
    <dbReference type="NCBI Taxonomy" id="35572"/>
    <lineage>
        <taxon>Eukaryota</taxon>
        <taxon>Metazoa</taxon>
        <taxon>Ecdysozoa</taxon>
        <taxon>Arthropoda</taxon>
        <taxon>Hexapoda</taxon>
        <taxon>Insecta</taxon>
        <taxon>Pterygota</taxon>
        <taxon>Neoptera</taxon>
        <taxon>Endopterygota</taxon>
        <taxon>Diptera</taxon>
        <taxon>Nematocera</taxon>
        <taxon>Sciaroidea</taxon>
        <taxon>Sciaridae</taxon>
        <taxon>Pseudolycoriella</taxon>
    </lineage>
</organism>
<dbReference type="Proteomes" id="UP001151699">
    <property type="component" value="Chromosome X"/>
</dbReference>
<gene>
    <name evidence="1" type="ORF">Bhyg_12186</name>
</gene>
<accession>A0A9Q0MWS1</accession>
<dbReference type="AlphaFoldDB" id="A0A9Q0MWS1"/>
<sequence length="200" mass="22693">MLRCHFSINPTCRICVCDSKLVLLLRIKVIRSKRPSPMVSSPYSIWRCKPPGPEQIQLEKMFAEKKSIRQPASMLDIDVKSKIPELGVTRKEIHKPTTPLKEENKDDVEPWFRITFNNASFSTWVYSDRATPAVETMGSWSVEAKSIFDIELLLIILLLTSASPEDIIAEGLFVNNSSCIFEMSTTPLLSYNTVPTIMLL</sequence>
<dbReference type="EMBL" id="WJQU01000003">
    <property type="protein sequence ID" value="KAJ6639441.1"/>
    <property type="molecule type" value="Genomic_DNA"/>
</dbReference>